<dbReference type="InterPro" id="IPR014306">
    <property type="entry name" value="Hydroxyisourate_hydrolase"/>
</dbReference>
<keyword evidence="6 7" id="KW-0378">Hydrolase</keyword>
<comment type="catalytic activity">
    <reaction evidence="1 7">
        <text>5-hydroxyisourate + H2O = 5-hydroxy-2-oxo-4-ureido-2,5-dihydro-1H-imidazole-5-carboxylate + H(+)</text>
        <dbReference type="Rhea" id="RHEA:23736"/>
        <dbReference type="ChEBI" id="CHEBI:15377"/>
        <dbReference type="ChEBI" id="CHEBI:15378"/>
        <dbReference type="ChEBI" id="CHEBI:18072"/>
        <dbReference type="ChEBI" id="CHEBI:58639"/>
        <dbReference type="EC" id="3.5.2.17"/>
    </reaction>
</comment>
<dbReference type="Pfam" id="PF00576">
    <property type="entry name" value="Transthyretin"/>
    <property type="match status" value="1"/>
</dbReference>
<comment type="similarity">
    <text evidence="3 7">Belongs to the transthyretin family. 5-hydroxyisourate hydrolase subfamily.</text>
</comment>
<dbReference type="EMBL" id="BAAAQQ010000003">
    <property type="protein sequence ID" value="GAA2119443.1"/>
    <property type="molecule type" value="Genomic_DNA"/>
</dbReference>
<evidence type="ECO:0000256" key="3">
    <source>
        <dbReference type="ARBA" id="ARBA00009850"/>
    </source>
</evidence>
<dbReference type="PROSITE" id="PS00768">
    <property type="entry name" value="TRANSTHYRETIN_1"/>
    <property type="match status" value="1"/>
</dbReference>
<dbReference type="EC" id="3.5.2.17" evidence="7"/>
<reference evidence="10" key="1">
    <citation type="journal article" date="2019" name="Int. J. Syst. Evol. Microbiol.">
        <title>The Global Catalogue of Microorganisms (GCM) 10K type strain sequencing project: providing services to taxonomists for standard genome sequencing and annotation.</title>
        <authorList>
            <consortium name="The Broad Institute Genomics Platform"/>
            <consortium name="The Broad Institute Genome Sequencing Center for Infectious Disease"/>
            <person name="Wu L."/>
            <person name="Ma J."/>
        </authorList>
    </citation>
    <scope>NUCLEOTIDE SEQUENCE [LARGE SCALE GENOMIC DNA]</scope>
    <source>
        <strain evidence="10">JCM 16021</strain>
    </source>
</reference>
<dbReference type="InterPro" id="IPR000895">
    <property type="entry name" value="Transthyretin/HIU_hydrolase"/>
</dbReference>
<proteinExistence type="inferred from homology"/>
<comment type="caution">
    <text evidence="9">The sequence shown here is derived from an EMBL/GenBank/DDBJ whole genome shotgun (WGS) entry which is preliminary data.</text>
</comment>
<evidence type="ECO:0000256" key="7">
    <source>
        <dbReference type="RuleBase" id="RU361270"/>
    </source>
</evidence>
<gene>
    <name evidence="9" type="primary">uraH</name>
    <name evidence="9" type="ORF">GCM10009843_12150</name>
</gene>
<dbReference type="SUPFAM" id="SSF49472">
    <property type="entry name" value="Transthyretin (synonym: prealbumin)"/>
    <property type="match status" value="1"/>
</dbReference>
<dbReference type="GO" id="GO:0016787">
    <property type="term" value="F:hydrolase activity"/>
    <property type="evidence" value="ECO:0007669"/>
    <property type="project" value="UniProtKB-KW"/>
</dbReference>
<organism evidence="9 10">
    <name type="scientific">Nocardioides bigeumensis</name>
    <dbReference type="NCBI Taxonomy" id="433657"/>
    <lineage>
        <taxon>Bacteria</taxon>
        <taxon>Bacillati</taxon>
        <taxon>Actinomycetota</taxon>
        <taxon>Actinomycetes</taxon>
        <taxon>Propionibacteriales</taxon>
        <taxon>Nocardioidaceae</taxon>
        <taxon>Nocardioides</taxon>
    </lineage>
</organism>
<dbReference type="PRINTS" id="PR00189">
    <property type="entry name" value="TRNSTHYRETIN"/>
</dbReference>
<dbReference type="InterPro" id="IPR023416">
    <property type="entry name" value="Transthyretin/HIU_hydrolase_d"/>
</dbReference>
<evidence type="ECO:0000256" key="1">
    <source>
        <dbReference type="ARBA" id="ARBA00001043"/>
    </source>
</evidence>
<accession>A0ABP5JP88</accession>
<keyword evidence="10" id="KW-1185">Reference proteome</keyword>
<name>A0ABP5JP88_9ACTN</name>
<dbReference type="CDD" id="cd05822">
    <property type="entry name" value="TLP_HIUase"/>
    <property type="match status" value="1"/>
</dbReference>
<dbReference type="PANTHER" id="PTHR10395:SF7">
    <property type="entry name" value="5-HYDROXYISOURATE HYDROLASE"/>
    <property type="match status" value="1"/>
</dbReference>
<evidence type="ECO:0000259" key="8">
    <source>
        <dbReference type="Pfam" id="PF00576"/>
    </source>
</evidence>
<dbReference type="PANTHER" id="PTHR10395">
    <property type="entry name" value="URICASE AND TRANSTHYRETIN-RELATED"/>
    <property type="match status" value="1"/>
</dbReference>
<dbReference type="Gene3D" id="2.60.40.180">
    <property type="entry name" value="Transthyretin/hydroxyisourate hydrolase domain"/>
    <property type="match status" value="1"/>
</dbReference>
<dbReference type="RefSeq" id="WP_344302775.1">
    <property type="nucleotide sequence ID" value="NZ_BAAAQQ010000003.1"/>
</dbReference>
<evidence type="ECO:0000313" key="10">
    <source>
        <dbReference type="Proteomes" id="UP001500575"/>
    </source>
</evidence>
<comment type="subunit">
    <text evidence="4 7">Homotetramer.</text>
</comment>
<evidence type="ECO:0000256" key="5">
    <source>
        <dbReference type="ARBA" id="ARBA00022631"/>
    </source>
</evidence>
<protein>
    <recommendedName>
        <fullName evidence="7">5-hydroxyisourate hydrolase</fullName>
        <shortName evidence="7">HIU hydrolase</shortName>
        <shortName evidence="7">HIUHase</shortName>
        <ecNumber evidence="7">3.5.2.17</ecNumber>
    </recommendedName>
</protein>
<evidence type="ECO:0000313" key="9">
    <source>
        <dbReference type="EMBL" id="GAA2119443.1"/>
    </source>
</evidence>
<sequence length="107" mass="11536">MASLSTHVLDTAAGRPAVGVHITLESDSGAVIGEGATDADGRVSSIGPEPLPTGDYRLRFDTGRWYEFQGVAAFYPEVVVTFRIQADEHHHVPLLLSPYGYSTYRGS</sequence>
<dbReference type="NCBIfam" id="TIGR02962">
    <property type="entry name" value="hdxy_isourate"/>
    <property type="match status" value="1"/>
</dbReference>
<evidence type="ECO:0000256" key="4">
    <source>
        <dbReference type="ARBA" id="ARBA00011881"/>
    </source>
</evidence>
<evidence type="ECO:0000256" key="6">
    <source>
        <dbReference type="ARBA" id="ARBA00022801"/>
    </source>
</evidence>
<comment type="function">
    <text evidence="2">Catalyzes the hydrolysis of 5-hydroxyisourate (HIU) to 2-oxo-4-hydroxy-4-carboxy-5-ureidoimidazoline (OHCU).</text>
</comment>
<dbReference type="InterPro" id="IPR023418">
    <property type="entry name" value="Thyroxine_BS"/>
</dbReference>
<evidence type="ECO:0000256" key="2">
    <source>
        <dbReference type="ARBA" id="ARBA00002704"/>
    </source>
</evidence>
<feature type="domain" description="Transthyretin/hydroxyisourate hydrolase" evidence="8">
    <location>
        <begin position="4"/>
        <end position="106"/>
    </location>
</feature>
<keyword evidence="5 7" id="KW-0659">Purine metabolism</keyword>
<dbReference type="InterPro" id="IPR036817">
    <property type="entry name" value="Transthyretin/HIU_hydrolase_sf"/>
</dbReference>
<dbReference type="Proteomes" id="UP001500575">
    <property type="component" value="Unassembled WGS sequence"/>
</dbReference>